<accession>W9SNU0</accession>
<gene>
    <name evidence="2" type="ORF">L484_000965</name>
</gene>
<protein>
    <submittedName>
        <fullName evidence="2">Uncharacterized protein</fullName>
    </submittedName>
</protein>
<evidence type="ECO:0000256" key="1">
    <source>
        <dbReference type="SAM" id="MobiDB-lite"/>
    </source>
</evidence>
<evidence type="ECO:0000313" key="3">
    <source>
        <dbReference type="Proteomes" id="UP000030645"/>
    </source>
</evidence>
<feature type="region of interest" description="Disordered" evidence="1">
    <location>
        <begin position="1"/>
        <end position="22"/>
    </location>
</feature>
<dbReference type="Proteomes" id="UP000030645">
    <property type="component" value="Unassembled WGS sequence"/>
</dbReference>
<reference evidence="3" key="1">
    <citation type="submission" date="2013-01" db="EMBL/GenBank/DDBJ databases">
        <title>Draft Genome Sequence of a Mulberry Tree, Morus notabilis C.K. Schneid.</title>
        <authorList>
            <person name="He N."/>
            <person name="Zhao S."/>
        </authorList>
    </citation>
    <scope>NUCLEOTIDE SEQUENCE</scope>
</reference>
<feature type="compositionally biased region" description="Polar residues" evidence="1">
    <location>
        <begin position="1"/>
        <end position="15"/>
    </location>
</feature>
<dbReference type="AlphaFoldDB" id="W9SNU0"/>
<organism evidence="2 3">
    <name type="scientific">Morus notabilis</name>
    <dbReference type="NCBI Taxonomy" id="981085"/>
    <lineage>
        <taxon>Eukaryota</taxon>
        <taxon>Viridiplantae</taxon>
        <taxon>Streptophyta</taxon>
        <taxon>Embryophyta</taxon>
        <taxon>Tracheophyta</taxon>
        <taxon>Spermatophyta</taxon>
        <taxon>Magnoliopsida</taxon>
        <taxon>eudicotyledons</taxon>
        <taxon>Gunneridae</taxon>
        <taxon>Pentapetalae</taxon>
        <taxon>rosids</taxon>
        <taxon>fabids</taxon>
        <taxon>Rosales</taxon>
        <taxon>Moraceae</taxon>
        <taxon>Moreae</taxon>
        <taxon>Morus</taxon>
    </lineage>
</organism>
<keyword evidence="3" id="KW-1185">Reference proteome</keyword>
<proteinExistence type="predicted"/>
<sequence>MAPSYQNPFTLSSGTKSKRNSLLPGVNYAPFREQMNATDFGSFTECWILLLALKEIAILASRIPPTPTMDSSCFG</sequence>
<evidence type="ECO:0000313" key="2">
    <source>
        <dbReference type="EMBL" id="EXC36850.1"/>
    </source>
</evidence>
<dbReference type="EMBL" id="KE620374">
    <property type="protein sequence ID" value="EXC36850.1"/>
    <property type="molecule type" value="Genomic_DNA"/>
</dbReference>
<name>W9SNU0_9ROSA</name>